<protein>
    <submittedName>
        <fullName evidence="2">Uncharacterized protein</fullName>
    </submittedName>
</protein>
<proteinExistence type="predicted"/>
<name>A0AA36GP07_CYLNA</name>
<organism evidence="2 3">
    <name type="scientific">Cylicocyclus nassatus</name>
    <name type="common">Nematode worm</name>
    <dbReference type="NCBI Taxonomy" id="53992"/>
    <lineage>
        <taxon>Eukaryota</taxon>
        <taxon>Metazoa</taxon>
        <taxon>Ecdysozoa</taxon>
        <taxon>Nematoda</taxon>
        <taxon>Chromadorea</taxon>
        <taxon>Rhabditida</taxon>
        <taxon>Rhabditina</taxon>
        <taxon>Rhabditomorpha</taxon>
        <taxon>Strongyloidea</taxon>
        <taxon>Strongylidae</taxon>
        <taxon>Cylicocyclus</taxon>
    </lineage>
</organism>
<feature type="transmembrane region" description="Helical" evidence="1">
    <location>
        <begin position="23"/>
        <end position="42"/>
    </location>
</feature>
<gene>
    <name evidence="2" type="ORF">CYNAS_LOCUS7673</name>
</gene>
<dbReference type="Proteomes" id="UP001176961">
    <property type="component" value="Unassembled WGS sequence"/>
</dbReference>
<evidence type="ECO:0000313" key="2">
    <source>
        <dbReference type="EMBL" id="CAJ0595690.1"/>
    </source>
</evidence>
<evidence type="ECO:0000256" key="1">
    <source>
        <dbReference type="SAM" id="Phobius"/>
    </source>
</evidence>
<keyword evidence="3" id="KW-1185">Reference proteome</keyword>
<keyword evidence="1" id="KW-0812">Transmembrane</keyword>
<accession>A0AA36GP07</accession>
<keyword evidence="1" id="KW-0472">Membrane</keyword>
<comment type="caution">
    <text evidence="2">The sequence shown here is derived from an EMBL/GenBank/DDBJ whole genome shotgun (WGS) entry which is preliminary data.</text>
</comment>
<keyword evidence="1" id="KW-1133">Transmembrane helix</keyword>
<sequence length="84" mass="9951">MGRTIFILINGETLEMYILMSAIWYYETITTTTLPLWLQLVINNDVRNRMLRIIFKPSQPVYVTHVVTYASEYCSTQKQHCFVK</sequence>
<evidence type="ECO:0000313" key="3">
    <source>
        <dbReference type="Proteomes" id="UP001176961"/>
    </source>
</evidence>
<reference evidence="2" key="1">
    <citation type="submission" date="2023-07" db="EMBL/GenBank/DDBJ databases">
        <authorList>
            <consortium name="CYATHOMIX"/>
        </authorList>
    </citation>
    <scope>NUCLEOTIDE SEQUENCE</scope>
    <source>
        <strain evidence="2">N/A</strain>
    </source>
</reference>
<dbReference type="AlphaFoldDB" id="A0AA36GP07"/>
<dbReference type="EMBL" id="CATQJL010000112">
    <property type="protein sequence ID" value="CAJ0595690.1"/>
    <property type="molecule type" value="Genomic_DNA"/>
</dbReference>